<proteinExistence type="predicted"/>
<gene>
    <name evidence="2" type="ORF">FCH32_01765</name>
</gene>
<dbReference type="EMBL" id="SUQN01000001">
    <property type="protein sequence ID" value="NTZ49031.1"/>
    <property type="molecule type" value="Genomic_DNA"/>
</dbReference>
<dbReference type="InterPro" id="IPR029060">
    <property type="entry name" value="PIN-like_dom_sf"/>
</dbReference>
<comment type="caution">
    <text evidence="2">The sequence shown here is derived from an EMBL/GenBank/DDBJ whole genome shotgun (WGS) entry which is preliminary data.</text>
</comment>
<protein>
    <submittedName>
        <fullName evidence="2">DUF4935 domain-containing protein</fullName>
    </submittedName>
</protein>
<keyword evidence="3" id="KW-1185">Reference proteome</keyword>
<dbReference type="AlphaFoldDB" id="A0ABD6M601"/>
<evidence type="ECO:0000259" key="1">
    <source>
        <dbReference type="Pfam" id="PF16289"/>
    </source>
</evidence>
<dbReference type="SUPFAM" id="SSF88723">
    <property type="entry name" value="PIN domain-like"/>
    <property type="match status" value="1"/>
</dbReference>
<dbReference type="Pfam" id="PF16289">
    <property type="entry name" value="PIN_12"/>
    <property type="match status" value="1"/>
</dbReference>
<reference evidence="2 3" key="1">
    <citation type="submission" date="2019-05" db="EMBL/GenBank/DDBJ databases">
        <title>Draft genomes of bacterial isolates retrieved from different Forrest soils.</title>
        <authorList>
            <person name="Soares-Castro P."/>
            <person name="Santos P.M."/>
        </authorList>
    </citation>
    <scope>NUCLEOTIDE SEQUENCE [LARGE SCALE GENOMIC DNA]</scope>
    <source>
        <strain evidence="2 3">UMG736</strain>
    </source>
</reference>
<dbReference type="Proteomes" id="UP000729009">
    <property type="component" value="Unassembled WGS sequence"/>
</dbReference>
<organism evidence="2 3">
    <name type="scientific">Citrobacter gillenii</name>
    <dbReference type="NCBI Taxonomy" id="67828"/>
    <lineage>
        <taxon>Bacteria</taxon>
        <taxon>Pseudomonadati</taxon>
        <taxon>Pseudomonadota</taxon>
        <taxon>Gammaproteobacteria</taxon>
        <taxon>Enterobacterales</taxon>
        <taxon>Enterobacteriaceae</taxon>
        <taxon>Citrobacter</taxon>
        <taxon>Citrobacter freundii complex</taxon>
    </lineage>
</organism>
<feature type="domain" description="DUF4935" evidence="1">
    <location>
        <begin position="3"/>
        <end position="175"/>
    </location>
</feature>
<evidence type="ECO:0000313" key="3">
    <source>
        <dbReference type="Proteomes" id="UP000729009"/>
    </source>
</evidence>
<sequence length="389" mass="45497">MKILIDTNIFHNSYYIKSADLRLMLSYINNESHVLLISDIVLKEVEKHFRDGYDAAKKKLTSALNEYNRFFPMGDETKVEHFEGFTDADDRNPIRYDFLKQIYKYIDKNKVIIIKSDEVSHQLICKKAFNIEKPFKNDGSGYKDSLIWLSFLNYLVENKVENEEVAFVSNNFHDFSSPEQISNKKIGVGVLHDDLKADIGSLGVKADIKYFHSVYNLMSHYSVEKERYPTSYVDIKNYIESGIFEMDLGTFLEDSFFKNTDNINVTDSKGQVDLYFKAKAVYIGIFSKVRLEIIQTELSDFGILCRCRLDYSQVEVELTFDKNDDIYYKSLLNHEKRHIFNDYGNDFSLSMNHSMQIETTFIYVPKENKEYNEDYGSITDISIQYIYLG</sequence>
<name>A0ABD6M601_9ENTR</name>
<accession>A0ABD6M601</accession>
<evidence type="ECO:0000313" key="2">
    <source>
        <dbReference type="EMBL" id="NTZ49031.1"/>
    </source>
</evidence>
<dbReference type="InterPro" id="IPR032557">
    <property type="entry name" value="DUF4935"/>
</dbReference>
<dbReference type="RefSeq" id="WP_174360365.1">
    <property type="nucleotide sequence ID" value="NZ_SUQN01000001.1"/>
</dbReference>